<organism evidence="2 3">
    <name type="scientific">Coemansia reversa (strain ATCC 12441 / NRRL 1564)</name>
    <dbReference type="NCBI Taxonomy" id="763665"/>
    <lineage>
        <taxon>Eukaryota</taxon>
        <taxon>Fungi</taxon>
        <taxon>Fungi incertae sedis</taxon>
        <taxon>Zoopagomycota</taxon>
        <taxon>Kickxellomycotina</taxon>
        <taxon>Kickxellomycetes</taxon>
        <taxon>Kickxellales</taxon>
        <taxon>Kickxellaceae</taxon>
        <taxon>Coemansia</taxon>
    </lineage>
</organism>
<evidence type="ECO:0000313" key="3">
    <source>
        <dbReference type="Proteomes" id="UP000242474"/>
    </source>
</evidence>
<evidence type="ECO:0000313" key="2">
    <source>
        <dbReference type="EMBL" id="PIA19799.1"/>
    </source>
</evidence>
<accession>A0A2G5BLA8</accession>
<protein>
    <submittedName>
        <fullName evidence="2">Uncharacterized protein</fullName>
    </submittedName>
</protein>
<reference evidence="2 3" key="1">
    <citation type="journal article" date="2015" name="Genome Biol. Evol.">
        <title>Phylogenomic analyses indicate that early fungi evolved digesting cell walls of algal ancestors of land plants.</title>
        <authorList>
            <person name="Chang Y."/>
            <person name="Wang S."/>
            <person name="Sekimoto S."/>
            <person name="Aerts A.L."/>
            <person name="Choi C."/>
            <person name="Clum A."/>
            <person name="LaButti K.M."/>
            <person name="Lindquist E.A."/>
            <person name="Yee Ngan C."/>
            <person name="Ohm R.A."/>
            <person name="Salamov A.A."/>
            <person name="Grigoriev I.V."/>
            <person name="Spatafora J.W."/>
            <person name="Berbee M.L."/>
        </authorList>
    </citation>
    <scope>NUCLEOTIDE SEQUENCE [LARGE SCALE GENOMIC DNA]</scope>
    <source>
        <strain evidence="2 3">NRRL 1564</strain>
    </source>
</reference>
<dbReference type="Proteomes" id="UP000242474">
    <property type="component" value="Unassembled WGS sequence"/>
</dbReference>
<gene>
    <name evidence="2" type="ORF">COEREDRAFT_79061</name>
</gene>
<sequence>MVTVISNAAGVPDYIKHSISPNKQLEKNITTTADEHAFAEWERENNQATTVHPNNNSTSPDNNTGRLPVKPYTEVDSTNARHMGIRNSHLWAETSIQQTSKTIGTSGLPPGTSRQNSKLQIWCEKLSIEQHSPIMKLEPLPMVTVQTDASKTGWGIYVPNLATYGYWTTTEGT</sequence>
<proteinExistence type="predicted"/>
<evidence type="ECO:0000256" key="1">
    <source>
        <dbReference type="SAM" id="MobiDB-lite"/>
    </source>
</evidence>
<name>A0A2G5BLA8_COERN</name>
<dbReference type="AlphaFoldDB" id="A0A2G5BLA8"/>
<dbReference type="EMBL" id="KZ303486">
    <property type="protein sequence ID" value="PIA19799.1"/>
    <property type="molecule type" value="Genomic_DNA"/>
</dbReference>
<feature type="compositionally biased region" description="Low complexity" evidence="1">
    <location>
        <begin position="53"/>
        <end position="64"/>
    </location>
</feature>
<feature type="region of interest" description="Disordered" evidence="1">
    <location>
        <begin position="46"/>
        <end position="68"/>
    </location>
</feature>
<keyword evidence="3" id="KW-1185">Reference proteome</keyword>